<evidence type="ECO:0000256" key="1">
    <source>
        <dbReference type="SAM" id="Coils"/>
    </source>
</evidence>
<dbReference type="STRING" id="5888.A0DBE1"/>
<organism evidence="3 4">
    <name type="scientific">Paramecium tetraurelia</name>
    <dbReference type="NCBI Taxonomy" id="5888"/>
    <lineage>
        <taxon>Eukaryota</taxon>
        <taxon>Sar</taxon>
        <taxon>Alveolata</taxon>
        <taxon>Ciliophora</taxon>
        <taxon>Intramacronucleata</taxon>
        <taxon>Oligohymenophorea</taxon>
        <taxon>Peniculida</taxon>
        <taxon>Parameciidae</taxon>
        <taxon>Paramecium</taxon>
    </lineage>
</organism>
<proteinExistence type="predicted"/>
<feature type="region of interest" description="Disordered" evidence="2">
    <location>
        <begin position="271"/>
        <end position="301"/>
    </location>
</feature>
<evidence type="ECO:0000313" key="4">
    <source>
        <dbReference type="Proteomes" id="UP000000600"/>
    </source>
</evidence>
<dbReference type="RefSeq" id="XP_001447755.1">
    <property type="nucleotide sequence ID" value="XM_001447718.1"/>
</dbReference>
<feature type="coiled-coil region" evidence="1">
    <location>
        <begin position="86"/>
        <end position="219"/>
    </location>
</feature>
<evidence type="ECO:0000313" key="3">
    <source>
        <dbReference type="EMBL" id="CAK80358.1"/>
    </source>
</evidence>
<dbReference type="Proteomes" id="UP000000600">
    <property type="component" value="Unassembled WGS sequence"/>
</dbReference>
<dbReference type="KEGG" id="ptm:GSPATT00015253001"/>
<dbReference type="InParanoid" id="A0DBE1"/>
<dbReference type="EMBL" id="CT868363">
    <property type="protein sequence ID" value="CAK80358.1"/>
    <property type="molecule type" value="Genomic_DNA"/>
</dbReference>
<evidence type="ECO:0000256" key="2">
    <source>
        <dbReference type="SAM" id="MobiDB-lite"/>
    </source>
</evidence>
<reference evidence="3 4" key="1">
    <citation type="journal article" date="2006" name="Nature">
        <title>Global trends of whole-genome duplications revealed by the ciliate Paramecium tetraurelia.</title>
        <authorList>
            <consortium name="Genoscope"/>
            <person name="Aury J.-M."/>
            <person name="Jaillon O."/>
            <person name="Duret L."/>
            <person name="Noel B."/>
            <person name="Jubin C."/>
            <person name="Porcel B.M."/>
            <person name="Segurens B."/>
            <person name="Daubin V."/>
            <person name="Anthouard V."/>
            <person name="Aiach N."/>
            <person name="Arnaiz O."/>
            <person name="Billaut A."/>
            <person name="Beisson J."/>
            <person name="Blanc I."/>
            <person name="Bouhouche K."/>
            <person name="Camara F."/>
            <person name="Duharcourt S."/>
            <person name="Guigo R."/>
            <person name="Gogendeau D."/>
            <person name="Katinka M."/>
            <person name="Keller A.-M."/>
            <person name="Kissmehl R."/>
            <person name="Klotz C."/>
            <person name="Koll F."/>
            <person name="Le Moue A."/>
            <person name="Lepere C."/>
            <person name="Malinsky S."/>
            <person name="Nowacki M."/>
            <person name="Nowak J.K."/>
            <person name="Plattner H."/>
            <person name="Poulain J."/>
            <person name="Ruiz F."/>
            <person name="Serrano V."/>
            <person name="Zagulski M."/>
            <person name="Dessen P."/>
            <person name="Betermier M."/>
            <person name="Weissenbach J."/>
            <person name="Scarpelli C."/>
            <person name="Schachter V."/>
            <person name="Sperling L."/>
            <person name="Meyer E."/>
            <person name="Cohen J."/>
            <person name="Wincker P."/>
        </authorList>
    </citation>
    <scope>NUCLEOTIDE SEQUENCE [LARGE SCALE GENOMIC DNA]</scope>
    <source>
        <strain evidence="3 4">Stock d4-2</strain>
    </source>
</reference>
<protein>
    <submittedName>
        <fullName evidence="3">Uncharacterized protein</fullName>
    </submittedName>
</protein>
<keyword evidence="1" id="KW-0175">Coiled coil</keyword>
<feature type="compositionally biased region" description="Polar residues" evidence="2">
    <location>
        <begin position="289"/>
        <end position="301"/>
    </location>
</feature>
<accession>A0DBE1</accession>
<dbReference type="AlphaFoldDB" id="A0DBE1"/>
<keyword evidence="4" id="KW-1185">Reference proteome</keyword>
<dbReference type="HOGENOM" id="CLU_485281_0_0_1"/>
<sequence length="562" mass="66449">MEDFNDDDISIFVGKFETENQNSVVDSIMNQKQSQGSSCNNILKNLEIIILQQAIRTKEELNKQIIPILKYLQNKNLQYGDLEKQNQELIILQEQSKQDIQQLQDQISERNQKNDELMDQISQLEDDMEKLKMQQKYLESQQQNKLLQNYQSQGESQWFQQTQIITIQQQLQDKEELLKKIEKDLEEMEKSKKKVDQQNKDIQNQLDLITQRNKNLMKELERYKPEVTDNSKKQTMTRNKTLGAFNTRDIIQKQRLQNDLTSQKKLEQIKNQEIDNANNSDNQEEIDTQSKTTLKQDSEQAQASVVNSQIIMEKEQKIVELEKIKIELEQKITELECEINGIKSNNKKVTFQITKLEKAVAFEKEQNTKLREEKATMEQDMKAEIEMRKKENIGLKRMSVKINQNDVGASLINADELNLKEKFFQLSRDLQATKQQNEMQIETYEKQITQLKTQIEIYAKNNLEKENQVLELQKNLQLALEEKENQKSQIEKLADSKNFDGESTLKESCCKKLKQKLKQKTFNYKNNIRINQQKQSTLQKLIIKRTFRLINNYNSRFSWLKS</sequence>
<feature type="coiled-coil region" evidence="1">
    <location>
        <begin position="311"/>
        <end position="387"/>
    </location>
</feature>
<gene>
    <name evidence="3" type="ORF">GSPATT00015253001</name>
</gene>
<name>A0DBE1_PARTE</name>
<dbReference type="GeneID" id="5033540"/>
<feature type="coiled-coil region" evidence="1">
    <location>
        <begin position="427"/>
        <end position="496"/>
    </location>
</feature>
<dbReference type="OrthoDB" id="313325at2759"/>